<keyword evidence="2" id="KW-1185">Reference proteome</keyword>
<proteinExistence type="predicted"/>
<name>A0A448WBU8_9PLAT</name>
<dbReference type="Proteomes" id="UP000784294">
    <property type="component" value="Unassembled WGS sequence"/>
</dbReference>
<dbReference type="EMBL" id="CAAALY010002869">
    <property type="protein sequence ID" value="VEL07976.1"/>
    <property type="molecule type" value="Genomic_DNA"/>
</dbReference>
<sequence>MRPRICTIGDRLSTWCSRPWRKDTPRWGCKEKGASIENLAAIRILNFSVLIWARLQINLASTSSVRLVGPESRLFGSRQENSTRRLLER</sequence>
<comment type="caution">
    <text evidence="1">The sequence shown here is derived from an EMBL/GenBank/DDBJ whole genome shotgun (WGS) entry which is preliminary data.</text>
</comment>
<evidence type="ECO:0000313" key="1">
    <source>
        <dbReference type="EMBL" id="VEL07976.1"/>
    </source>
</evidence>
<gene>
    <name evidence="1" type="ORF">PXEA_LOCUS1416</name>
</gene>
<organism evidence="1 2">
    <name type="scientific">Protopolystoma xenopodis</name>
    <dbReference type="NCBI Taxonomy" id="117903"/>
    <lineage>
        <taxon>Eukaryota</taxon>
        <taxon>Metazoa</taxon>
        <taxon>Spiralia</taxon>
        <taxon>Lophotrochozoa</taxon>
        <taxon>Platyhelminthes</taxon>
        <taxon>Monogenea</taxon>
        <taxon>Polyopisthocotylea</taxon>
        <taxon>Polystomatidea</taxon>
        <taxon>Polystomatidae</taxon>
        <taxon>Protopolystoma</taxon>
    </lineage>
</organism>
<accession>A0A448WBU8</accession>
<protein>
    <submittedName>
        <fullName evidence="1">Uncharacterized protein</fullName>
    </submittedName>
</protein>
<reference evidence="1" key="1">
    <citation type="submission" date="2018-11" db="EMBL/GenBank/DDBJ databases">
        <authorList>
            <consortium name="Pathogen Informatics"/>
        </authorList>
    </citation>
    <scope>NUCLEOTIDE SEQUENCE</scope>
</reference>
<dbReference type="AlphaFoldDB" id="A0A448WBU8"/>
<evidence type="ECO:0000313" key="2">
    <source>
        <dbReference type="Proteomes" id="UP000784294"/>
    </source>
</evidence>